<accession>A0A8S5UQF5</accession>
<protein>
    <submittedName>
        <fullName evidence="1">Uncharacterized protein</fullName>
    </submittedName>
</protein>
<reference evidence="1" key="1">
    <citation type="journal article" date="2021" name="Proc. Natl. Acad. Sci. U.S.A.">
        <title>A Catalog of Tens of Thousands of Viruses from Human Metagenomes Reveals Hidden Associations with Chronic Diseases.</title>
        <authorList>
            <person name="Tisza M.J."/>
            <person name="Buck C.B."/>
        </authorList>
    </citation>
    <scope>NUCLEOTIDE SEQUENCE</scope>
    <source>
        <strain evidence="1">CtfrT39</strain>
    </source>
</reference>
<organism evidence="1">
    <name type="scientific">Siphoviridae sp. ctfrT39</name>
    <dbReference type="NCBI Taxonomy" id="2825598"/>
    <lineage>
        <taxon>Viruses</taxon>
        <taxon>Duplodnaviria</taxon>
        <taxon>Heunggongvirae</taxon>
        <taxon>Uroviricota</taxon>
        <taxon>Caudoviricetes</taxon>
    </lineage>
</organism>
<sequence>MKKNFVISSVAAIAALNPEGFTVNAANLQPVTSGFAVALKCTQNSFGVEGLTKVANAIDELKASDNFNGRTLAFGGWYDSESGLYYYDATVIFEDRAEAIEAGRANEQIAIFDLTNLEEIRL</sequence>
<evidence type="ECO:0000313" key="1">
    <source>
        <dbReference type="EMBL" id="DAF96728.1"/>
    </source>
</evidence>
<name>A0A8S5UQF5_9CAUD</name>
<proteinExistence type="predicted"/>
<dbReference type="EMBL" id="BK016120">
    <property type="protein sequence ID" value="DAF96728.1"/>
    <property type="molecule type" value="Genomic_DNA"/>
</dbReference>